<dbReference type="OrthoDB" id="4056921at2759"/>
<protein>
    <recommendedName>
        <fullName evidence="9">Kinetochore protein SPC25</fullName>
    </recommendedName>
</protein>
<dbReference type="GO" id="GO:0051301">
    <property type="term" value="P:cell division"/>
    <property type="evidence" value="ECO:0007669"/>
    <property type="project" value="UniProtKB-UniRule"/>
</dbReference>
<reference evidence="12 13" key="1">
    <citation type="submission" date="2014-04" db="EMBL/GenBank/DDBJ databases">
        <title>Evolutionary Origins and Diversification of the Mycorrhizal Mutualists.</title>
        <authorList>
            <consortium name="DOE Joint Genome Institute"/>
            <consortium name="Mycorrhizal Genomics Consortium"/>
            <person name="Kohler A."/>
            <person name="Kuo A."/>
            <person name="Nagy L.G."/>
            <person name="Floudas D."/>
            <person name="Copeland A."/>
            <person name="Barry K.W."/>
            <person name="Cichocki N."/>
            <person name="Veneault-Fourrey C."/>
            <person name="LaButti K."/>
            <person name="Lindquist E.A."/>
            <person name="Lipzen A."/>
            <person name="Lundell T."/>
            <person name="Morin E."/>
            <person name="Murat C."/>
            <person name="Riley R."/>
            <person name="Ohm R."/>
            <person name="Sun H."/>
            <person name="Tunlid A."/>
            <person name="Henrissat B."/>
            <person name="Grigoriev I.V."/>
            <person name="Hibbett D.S."/>
            <person name="Martin F."/>
        </authorList>
    </citation>
    <scope>NUCLEOTIDE SEQUENCE [LARGE SCALE GENOMIC DNA]</scope>
    <source>
        <strain evidence="12 13">Koide BX008</strain>
    </source>
</reference>
<evidence type="ECO:0000313" key="12">
    <source>
        <dbReference type="EMBL" id="KIL67979.1"/>
    </source>
</evidence>
<evidence type="ECO:0000256" key="2">
    <source>
        <dbReference type="ARBA" id="ARBA00022454"/>
    </source>
</evidence>
<comment type="subunit">
    <text evidence="9">Component of the NDC80 complex.</text>
</comment>
<evidence type="ECO:0000256" key="8">
    <source>
        <dbReference type="ARBA" id="ARBA00023328"/>
    </source>
</evidence>
<evidence type="ECO:0000256" key="3">
    <source>
        <dbReference type="ARBA" id="ARBA00022618"/>
    </source>
</evidence>
<evidence type="ECO:0000256" key="1">
    <source>
        <dbReference type="ARBA" id="ARBA00006379"/>
    </source>
</evidence>
<evidence type="ECO:0000256" key="7">
    <source>
        <dbReference type="ARBA" id="ARBA00023306"/>
    </source>
</evidence>
<evidence type="ECO:0000256" key="10">
    <source>
        <dbReference type="SAM" id="Coils"/>
    </source>
</evidence>
<keyword evidence="9" id="KW-0539">Nucleus</keyword>
<proteinExistence type="inferred from homology"/>
<comment type="similarity">
    <text evidence="1 9">Belongs to the SPC25 family.</text>
</comment>
<keyword evidence="8 9" id="KW-0137">Centromere</keyword>
<keyword evidence="4 9" id="KW-0498">Mitosis</keyword>
<evidence type="ECO:0000259" key="11">
    <source>
        <dbReference type="Pfam" id="PF08234"/>
    </source>
</evidence>
<dbReference type="HOGENOM" id="CLU_093947_0_0_1"/>
<keyword evidence="7 9" id="KW-0131">Cell cycle</keyword>
<feature type="coiled-coil region" evidence="10">
    <location>
        <begin position="83"/>
        <end position="140"/>
    </location>
</feature>
<comment type="subcellular location">
    <subcellularLocation>
        <location evidence="9">Nucleus</location>
    </subcellularLocation>
    <subcellularLocation>
        <location evidence="9">Chromosome</location>
        <location evidence="9">Centromere</location>
        <location evidence="9">Kinetochore</location>
    </subcellularLocation>
</comment>
<sequence length="249" mass="28313">MATSLRLPQLDDIQALLAQPNPHIDLHLENFEKSTRNFLKAVSNYKRRAIAALSERRDQNAAARKKILDKCQAVQAETNQCKLKELELCAQLEREKEERQEAELAVAGYKRRLSSLKDRISEIDAEIEQYRAIVASLQREKGAERATLNSFAARAAPDLTACEKYLACGFEGIENERILIRFYRLNPTDQEHESSLVLDVSSTLYKVMTSSPTLPSMPILVDTLNTTRDIFNFIIQVRAAFKAVYHTDL</sequence>
<dbReference type="InParanoid" id="A0A0C2TLI7"/>
<evidence type="ECO:0000256" key="9">
    <source>
        <dbReference type="RuleBase" id="RU367150"/>
    </source>
</evidence>
<dbReference type="AlphaFoldDB" id="A0A0C2TLI7"/>
<dbReference type="EMBL" id="KN818230">
    <property type="protein sequence ID" value="KIL67979.1"/>
    <property type="molecule type" value="Genomic_DNA"/>
</dbReference>
<evidence type="ECO:0000256" key="6">
    <source>
        <dbReference type="ARBA" id="ARBA00023054"/>
    </source>
</evidence>
<dbReference type="InterPro" id="IPR045143">
    <property type="entry name" value="Spc25"/>
</dbReference>
<keyword evidence="5 9" id="KW-0995">Kinetochore</keyword>
<dbReference type="PANTHER" id="PTHR14281:SF0">
    <property type="entry name" value="KINETOCHORE PROTEIN SPC25"/>
    <property type="match status" value="1"/>
</dbReference>
<dbReference type="Proteomes" id="UP000054549">
    <property type="component" value="Unassembled WGS sequence"/>
</dbReference>
<evidence type="ECO:0000256" key="5">
    <source>
        <dbReference type="ARBA" id="ARBA00022838"/>
    </source>
</evidence>
<evidence type="ECO:0000313" key="13">
    <source>
        <dbReference type="Proteomes" id="UP000054549"/>
    </source>
</evidence>
<keyword evidence="3 9" id="KW-0132">Cell division</keyword>
<dbReference type="CDD" id="cd23784">
    <property type="entry name" value="RWD_Spc25"/>
    <property type="match status" value="1"/>
</dbReference>
<organism evidence="12 13">
    <name type="scientific">Amanita muscaria (strain Koide BX008)</name>
    <dbReference type="NCBI Taxonomy" id="946122"/>
    <lineage>
        <taxon>Eukaryota</taxon>
        <taxon>Fungi</taxon>
        <taxon>Dikarya</taxon>
        <taxon>Basidiomycota</taxon>
        <taxon>Agaricomycotina</taxon>
        <taxon>Agaricomycetes</taxon>
        <taxon>Agaricomycetidae</taxon>
        <taxon>Agaricales</taxon>
        <taxon>Pluteineae</taxon>
        <taxon>Amanitaceae</taxon>
        <taxon>Amanita</taxon>
    </lineage>
</organism>
<comment type="function">
    <text evidence="9">Acts as a component of the essential kinetochore-associated NDC80 complex, which is required for chromosome segregation and spindle checkpoint activity.</text>
</comment>
<evidence type="ECO:0000256" key="4">
    <source>
        <dbReference type="ARBA" id="ARBA00022776"/>
    </source>
</evidence>
<dbReference type="Pfam" id="PF08234">
    <property type="entry name" value="Spindle_Spc25"/>
    <property type="match status" value="1"/>
</dbReference>
<dbReference type="InterPro" id="IPR013255">
    <property type="entry name" value="Spc25_C"/>
</dbReference>
<gene>
    <name evidence="12" type="ORF">M378DRAFT_159232</name>
</gene>
<keyword evidence="13" id="KW-1185">Reference proteome</keyword>
<dbReference type="FunCoup" id="A0A0C2TLI7">
    <property type="interactions" value="131"/>
</dbReference>
<dbReference type="STRING" id="946122.A0A0C2TLI7"/>
<accession>A0A0C2TLI7</accession>
<keyword evidence="6 10" id="KW-0175">Coiled coil</keyword>
<dbReference type="PANTHER" id="PTHR14281">
    <property type="entry name" value="KINETOCHORE PROTEIN SPC25-RELATED"/>
    <property type="match status" value="1"/>
</dbReference>
<feature type="domain" description="Chromosome segregation protein Spc25 C-terminal" evidence="11">
    <location>
        <begin position="173"/>
        <end position="242"/>
    </location>
</feature>
<dbReference type="GO" id="GO:0007059">
    <property type="term" value="P:chromosome segregation"/>
    <property type="evidence" value="ECO:0007669"/>
    <property type="project" value="InterPro"/>
</dbReference>
<dbReference type="Gene3D" id="3.30.457.50">
    <property type="entry name" value="Chromosome segregation protein Spc25"/>
    <property type="match status" value="1"/>
</dbReference>
<name>A0A0C2TLI7_AMAMK</name>
<keyword evidence="2 9" id="KW-0158">Chromosome</keyword>
<dbReference type="GO" id="GO:0005634">
    <property type="term" value="C:nucleus"/>
    <property type="evidence" value="ECO:0007669"/>
    <property type="project" value="UniProtKB-SubCell"/>
</dbReference>
<dbReference type="GO" id="GO:0031262">
    <property type="term" value="C:Ndc80 complex"/>
    <property type="evidence" value="ECO:0007669"/>
    <property type="project" value="InterPro"/>
</dbReference>